<evidence type="ECO:0000313" key="1">
    <source>
        <dbReference type="EMBL" id="MBC3343181.1"/>
    </source>
</evidence>
<accession>A0A923F515</accession>
<dbReference type="EMBL" id="JABWQP010000008">
    <property type="protein sequence ID" value="MBC3343181.1"/>
    <property type="molecule type" value="Genomic_DNA"/>
</dbReference>
<evidence type="ECO:0000313" key="2">
    <source>
        <dbReference type="EMBL" id="MBV4487361.1"/>
    </source>
</evidence>
<gene>
    <name evidence="2" type="ORF">HU727_017385</name>
    <name evidence="1" type="ORF">HU727_16210</name>
</gene>
<evidence type="ECO:0008006" key="4">
    <source>
        <dbReference type="Google" id="ProtNLM"/>
    </source>
</evidence>
<reference evidence="1" key="2">
    <citation type="submission" date="2020-07" db="EMBL/GenBank/DDBJ databases">
        <authorList>
            <person name="Lood C."/>
            <person name="Girard L."/>
        </authorList>
    </citation>
    <scope>NUCLEOTIDE SEQUENCE</scope>
    <source>
        <strain evidence="1">SWRI153</strain>
    </source>
</reference>
<dbReference type="AlphaFoldDB" id="A0A923F515"/>
<dbReference type="EMBL" id="JABWQP020000008">
    <property type="protein sequence ID" value="MBV4487361.1"/>
    <property type="molecule type" value="Genomic_DNA"/>
</dbReference>
<dbReference type="Proteomes" id="UP000648816">
    <property type="component" value="Unassembled WGS sequence"/>
</dbReference>
<protein>
    <recommendedName>
        <fullName evidence="4">Immunity protein</fullName>
    </recommendedName>
</protein>
<evidence type="ECO:0000313" key="3">
    <source>
        <dbReference type="Proteomes" id="UP000648816"/>
    </source>
</evidence>
<name>A0A923F515_9PSED</name>
<keyword evidence="3" id="KW-1185">Reference proteome</keyword>
<proteinExistence type="predicted"/>
<reference evidence="2" key="3">
    <citation type="submission" date="2021-06" db="EMBL/GenBank/DDBJ databases">
        <title>Updating the genus Pseudomonas: Description of 43 new species and partition of the Pseudomonas putida group.</title>
        <authorList>
            <person name="Girard L."/>
            <person name="Lood C."/>
            <person name="Vandamme P."/>
            <person name="Rokni-Zadeh H."/>
            <person name="Van Noort V."/>
            <person name="Hofte M."/>
            <person name="Lavigne R."/>
            <person name="De Mot R."/>
        </authorList>
    </citation>
    <scope>NUCLEOTIDE SEQUENCE</scope>
    <source>
        <strain evidence="2">SWRI153</strain>
    </source>
</reference>
<organism evidence="1">
    <name type="scientific">Pseudomonas khorasanensis</name>
    <dbReference type="NCBI Taxonomy" id="2745508"/>
    <lineage>
        <taxon>Bacteria</taxon>
        <taxon>Pseudomonadati</taxon>
        <taxon>Pseudomonadota</taxon>
        <taxon>Gammaproteobacteria</taxon>
        <taxon>Pseudomonadales</taxon>
        <taxon>Pseudomonadaceae</taxon>
        <taxon>Pseudomonas</taxon>
    </lineage>
</organism>
<dbReference type="RefSeq" id="WP_186532755.1">
    <property type="nucleotide sequence ID" value="NZ_JABWQP020000008.1"/>
</dbReference>
<comment type="caution">
    <text evidence="1">The sequence shown here is derived from an EMBL/GenBank/DDBJ whole genome shotgun (WGS) entry which is preliminary data.</text>
</comment>
<sequence>MSTIEMIVKNEPLDDIVTVFALIKATPHLDMMIRIHNRELLKEYGALENAYTRLFNAGVLANGENGLAIKGPNWAPPAYMTEKRYI</sequence>
<reference evidence="1 3" key="1">
    <citation type="journal article" date="2020" name="Microorganisms">
        <title>Reliable Identification of Environmental Pseudomonas Isolates Using the rpoD Gene.</title>
        <authorList>
            <consortium name="The Broad Institute Genome Sequencing Platform"/>
            <person name="Girard L."/>
            <person name="Lood C."/>
            <person name="Rokni-Zadeh H."/>
            <person name="van Noort V."/>
            <person name="Lavigne R."/>
            <person name="De Mot R."/>
        </authorList>
    </citation>
    <scope>NUCLEOTIDE SEQUENCE</scope>
    <source>
        <strain evidence="1 3">SWRI153</strain>
    </source>
</reference>